<name>A0A7S1Z082_9STRA</name>
<dbReference type="InterPro" id="IPR001075">
    <property type="entry name" value="NIF_FeS_clus_asmbl_NifU_C"/>
</dbReference>
<dbReference type="GO" id="GO:0009536">
    <property type="term" value="C:plastid"/>
    <property type="evidence" value="ECO:0007669"/>
    <property type="project" value="UniProtKB-ARBA"/>
</dbReference>
<dbReference type="GO" id="GO:0005739">
    <property type="term" value="C:mitochondrion"/>
    <property type="evidence" value="ECO:0007669"/>
    <property type="project" value="TreeGrafter"/>
</dbReference>
<sequence length="481" mass="50774">MRFSTAAATAIALCLTHNFQYSSASRVAFVSTTSTSSSVRKISTPSIIPTSLGVTSSDSGDAPTSGGPPTNPILKAPTLNGKMVLPLKVIMSGLNGSDDVAAVYAVVNSQHKRGGDGWEQCEYVGVTRNLAKNLQAHLTVHGSSTVAHVRALTFAYPQKAAMEDVANIWRGQAAQAGGNAAVVAASGEDAAWKVSAAAAVSEAAEEEKVEEKEEDIPTMPKDMADVLTATFDDDEDDDDYDDDDDFDDYMMEQALAMERMRSSGAAELSSNLDQARDSFAAARGGASTLPEKKAEPELVISPFSSAGAAAASEGGEGGEEAGPLVFNKETVDKILDEVRPYLIQDGGNVSVQRVEEETKNVYLILEGACGSCPSSTVTMQMGIERILRENFSDLGEVVAVDTSLDGEGGDANPTELTLRAVEEELSRIKPAILAMGGAVEIVSVDPIGVVELQFRGSNKVQQGLELAIRDIKFVKHVKFIS</sequence>
<dbReference type="Pfam" id="PF01106">
    <property type="entry name" value="NifU"/>
    <property type="match status" value="1"/>
</dbReference>
<dbReference type="FunFam" id="3.30.300.130:FF:000003">
    <property type="entry name" value="NifU-like protein 3, chloroplastic"/>
    <property type="match status" value="1"/>
</dbReference>
<feature type="signal peptide" evidence="3">
    <location>
        <begin position="1"/>
        <end position="24"/>
    </location>
</feature>
<dbReference type="SUPFAM" id="SSF117916">
    <property type="entry name" value="Fe-S cluster assembly (FSCA) domain-like"/>
    <property type="match status" value="1"/>
</dbReference>
<keyword evidence="3" id="KW-0732">Signal</keyword>
<dbReference type="GO" id="GO:0016226">
    <property type="term" value="P:iron-sulfur cluster assembly"/>
    <property type="evidence" value="ECO:0007669"/>
    <property type="project" value="InterPro"/>
</dbReference>
<gene>
    <name evidence="5" type="ORF">DBRI1063_LOCUS7975</name>
</gene>
<feature type="compositionally biased region" description="Polar residues" evidence="2">
    <location>
        <begin position="50"/>
        <end position="59"/>
    </location>
</feature>
<evidence type="ECO:0000256" key="1">
    <source>
        <dbReference type="ARBA" id="ARBA00006420"/>
    </source>
</evidence>
<dbReference type="AlphaFoldDB" id="A0A7S1Z082"/>
<organism evidence="5">
    <name type="scientific">Ditylum brightwellii</name>
    <dbReference type="NCBI Taxonomy" id="49249"/>
    <lineage>
        <taxon>Eukaryota</taxon>
        <taxon>Sar</taxon>
        <taxon>Stramenopiles</taxon>
        <taxon>Ochrophyta</taxon>
        <taxon>Bacillariophyta</taxon>
        <taxon>Mediophyceae</taxon>
        <taxon>Lithodesmiophycidae</taxon>
        <taxon>Lithodesmiales</taxon>
        <taxon>Lithodesmiaceae</taxon>
        <taxon>Ditylum</taxon>
    </lineage>
</organism>
<dbReference type="PANTHER" id="PTHR11178:SF25">
    <property type="entry name" value="NIFU-LIKE PROTEIN 3, CHLOROPLASTIC"/>
    <property type="match status" value="1"/>
</dbReference>
<evidence type="ECO:0000256" key="3">
    <source>
        <dbReference type="SAM" id="SignalP"/>
    </source>
</evidence>
<dbReference type="GO" id="GO:0005198">
    <property type="term" value="F:structural molecule activity"/>
    <property type="evidence" value="ECO:0007669"/>
    <property type="project" value="UniProtKB-ARBA"/>
</dbReference>
<dbReference type="InterPro" id="IPR034904">
    <property type="entry name" value="FSCA_dom_sf"/>
</dbReference>
<feature type="chain" id="PRO_5030891267" description="NIF system FeS cluster assembly NifU C-terminal domain-containing protein" evidence="3">
    <location>
        <begin position="25"/>
        <end position="481"/>
    </location>
</feature>
<dbReference type="GO" id="GO:0051536">
    <property type="term" value="F:iron-sulfur cluster binding"/>
    <property type="evidence" value="ECO:0007669"/>
    <property type="project" value="InterPro"/>
</dbReference>
<feature type="region of interest" description="Disordered" evidence="2">
    <location>
        <begin position="50"/>
        <end position="72"/>
    </location>
</feature>
<dbReference type="GO" id="GO:0005506">
    <property type="term" value="F:iron ion binding"/>
    <property type="evidence" value="ECO:0007669"/>
    <property type="project" value="InterPro"/>
</dbReference>
<dbReference type="PANTHER" id="PTHR11178">
    <property type="entry name" value="IRON-SULFUR CLUSTER SCAFFOLD PROTEIN NFU-RELATED"/>
    <property type="match status" value="1"/>
</dbReference>
<protein>
    <recommendedName>
        <fullName evidence="4">NIF system FeS cluster assembly NifU C-terminal domain-containing protein</fullName>
    </recommendedName>
</protein>
<comment type="similarity">
    <text evidence="1">Belongs to the NifU family.</text>
</comment>
<evidence type="ECO:0000256" key="2">
    <source>
        <dbReference type="SAM" id="MobiDB-lite"/>
    </source>
</evidence>
<feature type="domain" description="NIF system FeS cluster assembly NifU C-terminal" evidence="4">
    <location>
        <begin position="331"/>
        <end position="397"/>
    </location>
</feature>
<reference evidence="5" key="1">
    <citation type="submission" date="2021-01" db="EMBL/GenBank/DDBJ databases">
        <authorList>
            <person name="Corre E."/>
            <person name="Pelletier E."/>
            <person name="Niang G."/>
            <person name="Scheremetjew M."/>
            <person name="Finn R."/>
            <person name="Kale V."/>
            <person name="Holt S."/>
            <person name="Cochrane G."/>
            <person name="Meng A."/>
            <person name="Brown T."/>
            <person name="Cohen L."/>
        </authorList>
    </citation>
    <scope>NUCLEOTIDE SEQUENCE</scope>
    <source>
        <strain evidence="5">Pop2</strain>
    </source>
</reference>
<evidence type="ECO:0000259" key="4">
    <source>
        <dbReference type="Pfam" id="PF01106"/>
    </source>
</evidence>
<proteinExistence type="inferred from homology"/>
<dbReference type="Gene3D" id="3.30.300.130">
    <property type="entry name" value="Fe-S cluster assembly (FSCA)"/>
    <property type="match status" value="2"/>
</dbReference>
<dbReference type="EMBL" id="HBGN01012525">
    <property type="protein sequence ID" value="CAD9324264.1"/>
    <property type="molecule type" value="Transcribed_RNA"/>
</dbReference>
<evidence type="ECO:0000313" key="5">
    <source>
        <dbReference type="EMBL" id="CAD9324264.1"/>
    </source>
</evidence>
<accession>A0A7S1Z082</accession>